<name>A0A073HZD5_9SPIT</name>
<proteinExistence type="predicted"/>
<dbReference type="Proteomes" id="UP000053232">
    <property type="component" value="Unassembled WGS sequence"/>
</dbReference>
<organism evidence="1 2">
    <name type="scientific">Oxytricha trifallax</name>
    <dbReference type="NCBI Taxonomy" id="1172189"/>
    <lineage>
        <taxon>Eukaryota</taxon>
        <taxon>Sar</taxon>
        <taxon>Alveolata</taxon>
        <taxon>Ciliophora</taxon>
        <taxon>Intramacronucleata</taxon>
        <taxon>Spirotrichea</taxon>
        <taxon>Stichotrichia</taxon>
        <taxon>Sporadotrichida</taxon>
        <taxon>Oxytrichidae</taxon>
        <taxon>Oxytrichinae</taxon>
        <taxon>Oxytricha</taxon>
    </lineage>
</organism>
<gene>
    <name evidence="1" type="ORF">OXYTRIMIC_018</name>
</gene>
<dbReference type="AlphaFoldDB" id="A0A073HZD5"/>
<sequence length="92" mass="11042">MVREITLPRVHRNSAKKCYFDNVSVIFDKCQLITSMVWLAWFFNNREDSTLRWSWVRIEIMYESKVSFQMCKNATLLLKSLNYYITIMQGCS</sequence>
<reference evidence="2" key="1">
    <citation type="journal article" date="2014" name="Cell">
        <title>The Architecture of a Scrambled Genome Reveals Massive Levels of Genomic Rearrangement during Development.</title>
        <authorList>
            <person name="Chen X."/>
            <person name="Bracht J.R."/>
            <person name="Goldman A.D."/>
            <person name="Dolzhenko E."/>
            <person name="Clay D.M."/>
            <person name="Swart E.C."/>
            <person name="Perlman D.H."/>
            <person name="Doak T.G."/>
            <person name="Stuart A."/>
            <person name="Amemiya C.T."/>
            <person name="Sebra R.P."/>
            <person name="Landweber L.F."/>
        </authorList>
    </citation>
    <scope>NUCLEOTIDE SEQUENCE [LARGE SCALE GENOMIC DNA]</scope>
    <source>
        <strain evidence="2">JRB310</strain>
    </source>
</reference>
<evidence type="ECO:0000313" key="1">
    <source>
        <dbReference type="EMBL" id="KEJ82809.1"/>
    </source>
</evidence>
<keyword evidence="2" id="KW-1185">Reference proteome</keyword>
<accession>A0A073HZD5</accession>
<dbReference type="EMBL" id="ARYC01003844">
    <property type="protein sequence ID" value="KEJ82809.1"/>
    <property type="molecule type" value="Genomic_DNA"/>
</dbReference>
<evidence type="ECO:0000313" key="2">
    <source>
        <dbReference type="Proteomes" id="UP000053232"/>
    </source>
</evidence>
<protein>
    <submittedName>
        <fullName evidence="1">Uncharacterized protein</fullName>
    </submittedName>
</protein>
<comment type="caution">
    <text evidence="1">The sequence shown here is derived from an EMBL/GenBank/DDBJ whole genome shotgun (WGS) entry which is preliminary data.</text>
</comment>